<evidence type="ECO:0000256" key="4">
    <source>
        <dbReference type="ARBA" id="ARBA00022989"/>
    </source>
</evidence>
<keyword evidence="4" id="KW-1133">Transmembrane helix</keyword>
<comment type="caution">
    <text evidence="9">The sequence shown here is derived from an EMBL/GenBank/DDBJ whole genome shotgun (WGS) entry which is preliminary data.</text>
</comment>
<dbReference type="InterPro" id="IPR027304">
    <property type="entry name" value="Trigger_fact/SurA_dom_sf"/>
</dbReference>
<dbReference type="Gene3D" id="1.10.4030.10">
    <property type="entry name" value="Porin chaperone SurA, peptide-binding domain"/>
    <property type="match status" value="1"/>
</dbReference>
<sequence>MAKGSSSISKTAIWILLGLLILALGGFGATNLSGNIRTIGTVGDMPLSVDDYARGLQQEIQAVQQQTGQVLPFAQAQAIGLDRAVLQRLIAQRALDHEAAQIGLSIGDENLRDRILEIGAFRGIDGEFDRDGYRFALEQNGISESQFETQLREEVSRTLVQGAILSGVVMPDAYVDTLVNYVGQRRSFTWARLEEADLETAIDTPDDATLQAYYDENIEAFTLPETKQITYALLSPEAMIDEVEISEDDLREAYRLRDAELNQPERRLVERLAYLDDSSATAAMAQLEEGSDFEALVDARGLDLADIDLGDVTQAELGAAGAEVFAASVGDVVGPLPSSLGPALFRINAVLPAQSTSFEDAQPILRPELANDRARRLVEAQAENLDDLLAGGATLEELANDTDMVLGQVDWTSESTEDISAYEAFRRAAQTVTAEDFPEIAQLEDGGLFALRLNAVLPPRPAPFEDVRANVLEAWRSAEVEVRLGAQVETQLPQLTDGSSFAELGLDAVTEENLLRSDFVGGTPPGFLSDVFEMAVGDVEVVPADGAVVVVRLDTVQGPVEDDETEALRNQLSQQANQALSQDIFETYGADVALRANPQINPQALQAVHVNFP</sequence>
<evidence type="ECO:0000256" key="3">
    <source>
        <dbReference type="ARBA" id="ARBA00022692"/>
    </source>
</evidence>
<dbReference type="GO" id="GO:0003755">
    <property type="term" value="F:peptidyl-prolyl cis-trans isomerase activity"/>
    <property type="evidence" value="ECO:0007669"/>
    <property type="project" value="InterPro"/>
</dbReference>
<evidence type="ECO:0000313" key="10">
    <source>
        <dbReference type="Proteomes" id="UP000436522"/>
    </source>
</evidence>
<dbReference type="PANTHER" id="PTHR47529">
    <property type="entry name" value="PEPTIDYL-PROLYL CIS-TRANS ISOMERASE D"/>
    <property type="match status" value="1"/>
</dbReference>
<evidence type="ECO:0000256" key="2">
    <source>
        <dbReference type="ARBA" id="ARBA00022475"/>
    </source>
</evidence>
<feature type="domain" description="PpiC" evidence="8">
    <location>
        <begin position="245"/>
        <end position="362"/>
    </location>
</feature>
<keyword evidence="9" id="KW-0413">Isomerase</keyword>
<reference evidence="9 10" key="1">
    <citation type="submission" date="2019-12" db="EMBL/GenBank/DDBJ databases">
        <title>Roseobacter cerasinus sp. nov., isolated from seawater around aquaculture.</title>
        <authorList>
            <person name="Muramatsu S."/>
            <person name="Takabe Y."/>
            <person name="Mori K."/>
            <person name="Takaichi S."/>
            <person name="Hanada S."/>
        </authorList>
    </citation>
    <scope>NUCLEOTIDE SEQUENCE [LARGE SCALE GENOMIC DNA]</scope>
    <source>
        <strain evidence="9 10">AI77</strain>
    </source>
</reference>
<dbReference type="OrthoDB" id="9768393at2"/>
<keyword evidence="6" id="KW-0143">Chaperone</keyword>
<evidence type="ECO:0000259" key="8">
    <source>
        <dbReference type="Pfam" id="PF13145"/>
    </source>
</evidence>
<gene>
    <name evidence="9" type="primary">ybaU</name>
    <name evidence="9" type="ORF">So717_34300</name>
</gene>
<evidence type="ECO:0000256" key="7">
    <source>
        <dbReference type="ARBA" id="ARBA00038408"/>
    </source>
</evidence>
<evidence type="ECO:0000256" key="6">
    <source>
        <dbReference type="ARBA" id="ARBA00023186"/>
    </source>
</evidence>
<evidence type="ECO:0000256" key="5">
    <source>
        <dbReference type="ARBA" id="ARBA00023136"/>
    </source>
</evidence>
<dbReference type="SUPFAM" id="SSF109998">
    <property type="entry name" value="Triger factor/SurA peptide-binding domain-like"/>
    <property type="match status" value="1"/>
</dbReference>
<dbReference type="InterPro" id="IPR052029">
    <property type="entry name" value="PpiD_chaperone"/>
</dbReference>
<accession>A0A640VUZ4</accession>
<dbReference type="Proteomes" id="UP000436522">
    <property type="component" value="Unassembled WGS sequence"/>
</dbReference>
<dbReference type="RefSeq" id="WP_159979660.1">
    <property type="nucleotide sequence ID" value="NZ_BLIV01000007.1"/>
</dbReference>
<protein>
    <submittedName>
        <fullName evidence="9">Peptidyl-prolyl cis-trans isomerase</fullName>
    </submittedName>
</protein>
<keyword evidence="10" id="KW-1185">Reference proteome</keyword>
<dbReference type="PANTHER" id="PTHR47529:SF1">
    <property type="entry name" value="PERIPLASMIC CHAPERONE PPID"/>
    <property type="match status" value="1"/>
</dbReference>
<organism evidence="9 10">
    <name type="scientific">Roseobacter cerasinus</name>
    <dbReference type="NCBI Taxonomy" id="2602289"/>
    <lineage>
        <taxon>Bacteria</taxon>
        <taxon>Pseudomonadati</taxon>
        <taxon>Pseudomonadota</taxon>
        <taxon>Alphaproteobacteria</taxon>
        <taxon>Rhodobacterales</taxon>
        <taxon>Roseobacteraceae</taxon>
        <taxon>Roseobacter</taxon>
    </lineage>
</organism>
<comment type="subcellular location">
    <subcellularLocation>
        <location evidence="1">Cell membrane</location>
        <topology evidence="1">Single-pass type II membrane protein</topology>
    </subcellularLocation>
</comment>
<comment type="similarity">
    <text evidence="7">Belongs to the PpiD chaperone family.</text>
</comment>
<dbReference type="EMBL" id="BLIV01000007">
    <property type="protein sequence ID" value="GFE51677.1"/>
    <property type="molecule type" value="Genomic_DNA"/>
</dbReference>
<keyword evidence="2" id="KW-1003">Cell membrane</keyword>
<evidence type="ECO:0000313" key="9">
    <source>
        <dbReference type="EMBL" id="GFE51677.1"/>
    </source>
</evidence>
<dbReference type="Pfam" id="PF13624">
    <property type="entry name" value="SurA_N_3"/>
    <property type="match status" value="1"/>
</dbReference>
<dbReference type="InterPro" id="IPR000297">
    <property type="entry name" value="PPIase_PpiC"/>
</dbReference>
<dbReference type="Pfam" id="PF13145">
    <property type="entry name" value="Rotamase_2"/>
    <property type="match status" value="1"/>
</dbReference>
<name>A0A640VUZ4_9RHOB</name>
<keyword evidence="3" id="KW-0812">Transmembrane</keyword>
<evidence type="ECO:0000256" key="1">
    <source>
        <dbReference type="ARBA" id="ARBA00004401"/>
    </source>
</evidence>
<dbReference type="GO" id="GO:0005886">
    <property type="term" value="C:plasma membrane"/>
    <property type="evidence" value="ECO:0007669"/>
    <property type="project" value="UniProtKB-SubCell"/>
</dbReference>
<keyword evidence="5" id="KW-0472">Membrane</keyword>
<proteinExistence type="inferred from homology"/>
<dbReference type="AlphaFoldDB" id="A0A640VUZ4"/>